<dbReference type="SUPFAM" id="SSF103473">
    <property type="entry name" value="MFS general substrate transporter"/>
    <property type="match status" value="1"/>
</dbReference>
<evidence type="ECO:0000259" key="7">
    <source>
        <dbReference type="PROSITE" id="PS50850"/>
    </source>
</evidence>
<dbReference type="Gene3D" id="1.20.1250.20">
    <property type="entry name" value="MFS general substrate transporter like domains"/>
    <property type="match status" value="1"/>
</dbReference>
<keyword evidence="5 6" id="KW-0472">Membrane</keyword>
<evidence type="ECO:0000256" key="6">
    <source>
        <dbReference type="SAM" id="Phobius"/>
    </source>
</evidence>
<feature type="transmembrane region" description="Helical" evidence="6">
    <location>
        <begin position="175"/>
        <end position="192"/>
    </location>
</feature>
<evidence type="ECO:0000313" key="9">
    <source>
        <dbReference type="Proteomes" id="UP000710815"/>
    </source>
</evidence>
<dbReference type="InterPro" id="IPR036259">
    <property type="entry name" value="MFS_trans_sf"/>
</dbReference>
<keyword evidence="3 6" id="KW-0812">Transmembrane</keyword>
<comment type="subcellular location">
    <subcellularLocation>
        <location evidence="1">Cell membrane</location>
        <topology evidence="1">Multi-pass membrane protein</topology>
    </subcellularLocation>
</comment>
<accession>A0ABS9VUT9</accession>
<sequence length="430" mass="46140">MKKQNLMNVWSIHFYRVWFVADTSDVLADTLQTFVIPLLAFQLSHSQFISGLISALSTFVSLLLMPFGGTLTDRHDRRNIMILQSTCQFIIGFVLVLFVSSGTLTIPTLTTLVFAAGTVNGLLGSATHAILRSLIPVDLYARAQAIREGREACISLAGNPLSGLMYGLARWMPSLFYSVMSLIGAICTFFLPSNRLQVESHHNTSSSKEQTAPQSANKSGNSFLVDFLTGWKWSLSRNCLPWIMLFGTVINIAISGIQSGIQLMLIAHGTNTALIGVVFGTMGVSSFLGSLAAGNLTDLVPTGKLIVGSTALMLLGITPLMIWQSYAASLICVTCIGFLLPALNSGLFGFMYGRTPNDMQGRVSTVFGTTVGLLGAATPAAVGAILEYAKNGFTIIASLAVVLTAASLSIAFFTGIRHIPQASRWQSYEL</sequence>
<dbReference type="InterPro" id="IPR020846">
    <property type="entry name" value="MFS_dom"/>
</dbReference>
<keyword evidence="4 6" id="KW-1133">Transmembrane helix</keyword>
<proteinExistence type="predicted"/>
<evidence type="ECO:0000256" key="1">
    <source>
        <dbReference type="ARBA" id="ARBA00004651"/>
    </source>
</evidence>
<evidence type="ECO:0000313" key="8">
    <source>
        <dbReference type="EMBL" id="MCH9275868.1"/>
    </source>
</evidence>
<dbReference type="Pfam" id="PF07690">
    <property type="entry name" value="MFS_1"/>
    <property type="match status" value="1"/>
</dbReference>
<comment type="caution">
    <text evidence="8">The sequence shown here is derived from an EMBL/GenBank/DDBJ whole genome shotgun (WGS) entry which is preliminary data.</text>
</comment>
<feature type="transmembrane region" description="Helical" evidence="6">
    <location>
        <begin position="112"/>
        <end position="131"/>
    </location>
</feature>
<evidence type="ECO:0000256" key="2">
    <source>
        <dbReference type="ARBA" id="ARBA00022475"/>
    </source>
</evidence>
<dbReference type="Proteomes" id="UP000710815">
    <property type="component" value="Unassembled WGS sequence"/>
</dbReference>
<dbReference type="PANTHER" id="PTHR23513">
    <property type="entry name" value="INTEGRAL MEMBRANE EFFLUX PROTEIN-RELATED"/>
    <property type="match status" value="1"/>
</dbReference>
<dbReference type="InterPro" id="IPR011701">
    <property type="entry name" value="MFS"/>
</dbReference>
<feature type="transmembrane region" description="Helical" evidence="6">
    <location>
        <begin position="305"/>
        <end position="322"/>
    </location>
</feature>
<feature type="transmembrane region" description="Helical" evidence="6">
    <location>
        <begin position="48"/>
        <end position="68"/>
    </location>
</feature>
<reference evidence="8 9" key="1">
    <citation type="journal article" date="2021" name="Environ. Microbiol.">
        <title>Genetic insights into the dark matter of the mammalian gut microbiota through targeted genome reconstruction.</title>
        <authorList>
            <person name="Lugli G.A."/>
            <person name="Alessandri G."/>
            <person name="Milani C."/>
            <person name="Viappiani A."/>
            <person name="Fontana F."/>
            <person name="Tarracchini C."/>
            <person name="Mancabelli L."/>
            <person name="Argentini C."/>
            <person name="Ruiz L."/>
            <person name="Margolles A."/>
            <person name="van Sinderen D."/>
            <person name="Turroni F."/>
            <person name="Ventura M."/>
        </authorList>
    </citation>
    <scope>NUCLEOTIDE SEQUENCE [LARGE SCALE GENOMIC DNA]</scope>
    <source>
        <strain evidence="8 9">MA1</strain>
    </source>
</reference>
<feature type="transmembrane region" description="Helical" evidence="6">
    <location>
        <begin position="273"/>
        <end position="293"/>
    </location>
</feature>
<evidence type="ECO:0000256" key="3">
    <source>
        <dbReference type="ARBA" id="ARBA00022692"/>
    </source>
</evidence>
<dbReference type="PANTHER" id="PTHR23513:SF11">
    <property type="entry name" value="STAPHYLOFERRIN A TRANSPORTER"/>
    <property type="match status" value="1"/>
</dbReference>
<evidence type="ECO:0000256" key="5">
    <source>
        <dbReference type="ARBA" id="ARBA00023136"/>
    </source>
</evidence>
<feature type="transmembrane region" description="Helical" evidence="6">
    <location>
        <begin position="392"/>
        <end position="416"/>
    </location>
</feature>
<evidence type="ECO:0000256" key="4">
    <source>
        <dbReference type="ARBA" id="ARBA00022989"/>
    </source>
</evidence>
<feature type="transmembrane region" description="Helical" evidence="6">
    <location>
        <begin position="328"/>
        <end position="353"/>
    </location>
</feature>
<dbReference type="EMBL" id="JAFEJT020000020">
    <property type="protein sequence ID" value="MCH9275868.1"/>
    <property type="molecule type" value="Genomic_DNA"/>
</dbReference>
<dbReference type="PROSITE" id="PS50850">
    <property type="entry name" value="MFS"/>
    <property type="match status" value="1"/>
</dbReference>
<protein>
    <submittedName>
        <fullName evidence="8">MFS transporter</fullName>
    </submittedName>
</protein>
<feature type="domain" description="Major facilitator superfamily (MFS) profile" evidence="7">
    <location>
        <begin position="1"/>
        <end position="423"/>
    </location>
</feature>
<reference evidence="8 9" key="2">
    <citation type="journal article" date="2021" name="Syst. Appl. Microbiol.">
        <title>Phylogenetic classification of ten novel species belonging to the genus Bifidobacterium comprising B. phasiani sp. nov., B. pongonis sp. nov., B. saguinibicoloris sp. nov., B. colobi sp. nov., B. simiiventris sp. nov., B. santillanense sp. nov., B. miconis sp. nov., B. amazonense sp. nov., B. pluvialisilvae sp. nov., and B. miconisargentati sp. nov.</title>
        <authorList>
            <person name="Lugli G.A."/>
            <person name="Calvete-Torre I."/>
            <person name="Alessandri G."/>
            <person name="Milani C."/>
            <person name="Turroni F."/>
            <person name="Laiolo P."/>
            <person name="Ossiprandi M.C."/>
            <person name="Margolles A."/>
            <person name="Ruiz L."/>
            <person name="Ventura M."/>
        </authorList>
    </citation>
    <scope>NUCLEOTIDE SEQUENCE [LARGE SCALE GENOMIC DNA]</scope>
    <source>
        <strain evidence="8 9">MA1</strain>
    </source>
</reference>
<feature type="transmembrane region" description="Helical" evidence="6">
    <location>
        <begin position="80"/>
        <end position="100"/>
    </location>
</feature>
<dbReference type="CDD" id="cd06173">
    <property type="entry name" value="MFS_MefA_like"/>
    <property type="match status" value="1"/>
</dbReference>
<gene>
    <name evidence="8" type="ORF">JS533_006225</name>
</gene>
<feature type="transmembrane region" description="Helical" evidence="6">
    <location>
        <begin position="365"/>
        <end position="386"/>
    </location>
</feature>
<keyword evidence="2" id="KW-1003">Cell membrane</keyword>
<name>A0ABS9VUT9_9BIFI</name>
<organism evidence="8 9">
    <name type="scientific">Bifidobacterium amazonense</name>
    <dbReference type="NCBI Taxonomy" id="2809027"/>
    <lineage>
        <taxon>Bacteria</taxon>
        <taxon>Bacillati</taxon>
        <taxon>Actinomycetota</taxon>
        <taxon>Actinomycetes</taxon>
        <taxon>Bifidobacteriales</taxon>
        <taxon>Bifidobacteriaceae</taxon>
        <taxon>Bifidobacterium</taxon>
    </lineage>
</organism>
<feature type="transmembrane region" description="Helical" evidence="6">
    <location>
        <begin position="242"/>
        <end position="267"/>
    </location>
</feature>
<dbReference type="RefSeq" id="WP_241513575.1">
    <property type="nucleotide sequence ID" value="NZ_JAFEJT020000020.1"/>
</dbReference>
<keyword evidence="9" id="KW-1185">Reference proteome</keyword>